<feature type="region of interest" description="Disordered" evidence="1">
    <location>
        <begin position="76"/>
        <end position="97"/>
    </location>
</feature>
<sequence>VWLYNLTMLHLIEVSETRAIPQERYKYEMKQNLSIAIGIVKTYFIRSFMSETREQRRESFEQMSALLTKHLVPVRPHRAAKRKTPVNKSRRSYRYTY</sequence>
<name>A0A1W1IJZ3_9LACT</name>
<dbReference type="STRING" id="43064.SAMN04488086_110116"/>
<evidence type="ECO:0000313" key="2">
    <source>
        <dbReference type="EMBL" id="SLM53340.1"/>
    </source>
</evidence>
<protein>
    <submittedName>
        <fullName evidence="2">Uncharacterized protein</fullName>
    </submittedName>
</protein>
<evidence type="ECO:0000256" key="1">
    <source>
        <dbReference type="SAM" id="MobiDB-lite"/>
    </source>
</evidence>
<reference evidence="3" key="1">
    <citation type="submission" date="2016-04" db="EMBL/GenBank/DDBJ databases">
        <authorList>
            <person name="Strepis N."/>
        </authorList>
    </citation>
    <scope>NUCLEOTIDE SEQUENCE [LARGE SCALE GENOMIC DNA]</scope>
</reference>
<accession>A0A1W1IJZ3</accession>
<proteinExistence type="predicted"/>
<dbReference type="Proteomes" id="UP000195985">
    <property type="component" value="Unassembled WGS sequence"/>
</dbReference>
<keyword evidence="3" id="KW-1185">Reference proteome</keyword>
<organism evidence="2 3">
    <name type="scientific">Trichococcus pasteurii</name>
    <dbReference type="NCBI Taxonomy" id="43064"/>
    <lineage>
        <taxon>Bacteria</taxon>
        <taxon>Bacillati</taxon>
        <taxon>Bacillota</taxon>
        <taxon>Bacilli</taxon>
        <taxon>Lactobacillales</taxon>
        <taxon>Carnobacteriaceae</taxon>
        <taxon>Trichococcus</taxon>
    </lineage>
</organism>
<feature type="non-terminal residue" evidence="2">
    <location>
        <position position="1"/>
    </location>
</feature>
<dbReference type="EMBL" id="FWEY01000018">
    <property type="protein sequence ID" value="SLM53340.1"/>
    <property type="molecule type" value="Genomic_DNA"/>
</dbReference>
<gene>
    <name evidence="2" type="ORF">TPAS_3068</name>
</gene>
<evidence type="ECO:0000313" key="3">
    <source>
        <dbReference type="Proteomes" id="UP000195985"/>
    </source>
</evidence>
<dbReference type="AlphaFoldDB" id="A0A1W1IJZ3"/>